<proteinExistence type="predicted"/>
<organism evidence="1">
    <name type="scientific">marine sediment metagenome</name>
    <dbReference type="NCBI Taxonomy" id="412755"/>
    <lineage>
        <taxon>unclassified sequences</taxon>
        <taxon>metagenomes</taxon>
        <taxon>ecological metagenomes</taxon>
    </lineage>
</organism>
<sequence>RVAQETEIKYLVLLDGDEKGKKKYDIYKKNPEKYNNAIDFFYILPDDIEIEDTIPIDLLKNAFEDLKKNTYPWNILIPKDKKLNDNKVTFQIKNLINKLKNLTKAIKDESINGKQLYSSNDKNLEDITPGQLKLDLILSTKKLINEKNIEEFKELLEKLSNINKRAIELIKISRK</sequence>
<reference evidence="1" key="1">
    <citation type="journal article" date="2014" name="Front. Microbiol.">
        <title>High frequency of phylogenetically diverse reductive dehalogenase-homologous genes in deep subseafloor sedimentary metagenomes.</title>
        <authorList>
            <person name="Kawai M."/>
            <person name="Futagami T."/>
            <person name="Toyoda A."/>
            <person name="Takaki Y."/>
            <person name="Nishi S."/>
            <person name="Hori S."/>
            <person name="Arai W."/>
            <person name="Tsubouchi T."/>
            <person name="Morono Y."/>
            <person name="Uchiyama I."/>
            <person name="Ito T."/>
            <person name="Fujiyama A."/>
            <person name="Inagaki F."/>
            <person name="Takami H."/>
        </authorList>
    </citation>
    <scope>NUCLEOTIDE SEQUENCE</scope>
    <source>
        <strain evidence="1">Expedition CK06-06</strain>
    </source>
</reference>
<dbReference type="AlphaFoldDB" id="X1AI39"/>
<gene>
    <name evidence="1" type="ORF">S01H4_31610</name>
</gene>
<comment type="caution">
    <text evidence="1">The sequence shown here is derived from an EMBL/GenBank/DDBJ whole genome shotgun (WGS) entry which is preliminary data.</text>
</comment>
<evidence type="ECO:0000313" key="1">
    <source>
        <dbReference type="EMBL" id="GAG81699.1"/>
    </source>
</evidence>
<accession>X1AI39</accession>
<feature type="non-terminal residue" evidence="1">
    <location>
        <position position="1"/>
    </location>
</feature>
<name>X1AI39_9ZZZZ</name>
<dbReference type="EMBL" id="BART01016437">
    <property type="protein sequence ID" value="GAG81699.1"/>
    <property type="molecule type" value="Genomic_DNA"/>
</dbReference>
<protein>
    <submittedName>
        <fullName evidence="1">Uncharacterized protein</fullName>
    </submittedName>
</protein>